<protein>
    <submittedName>
        <fullName evidence="1">Uncharacterized protein</fullName>
    </submittedName>
</protein>
<dbReference type="AlphaFoldDB" id="D8TYZ6"/>
<name>D8TYZ6_VOLCA</name>
<evidence type="ECO:0000313" key="1">
    <source>
        <dbReference type="EMBL" id="EFJ47305.1"/>
    </source>
</evidence>
<evidence type="ECO:0000313" key="2">
    <source>
        <dbReference type="Proteomes" id="UP000001058"/>
    </source>
</evidence>
<dbReference type="EMBL" id="GL378345">
    <property type="protein sequence ID" value="EFJ47305.1"/>
    <property type="molecule type" value="Genomic_DNA"/>
</dbReference>
<dbReference type="PROSITE" id="PS51257">
    <property type="entry name" value="PROKAR_LIPOPROTEIN"/>
    <property type="match status" value="1"/>
</dbReference>
<reference evidence="1 2" key="1">
    <citation type="journal article" date="2010" name="Science">
        <title>Genomic analysis of organismal complexity in the multicellular green alga Volvox carteri.</title>
        <authorList>
            <person name="Prochnik S.E."/>
            <person name="Umen J."/>
            <person name="Nedelcu A.M."/>
            <person name="Hallmann A."/>
            <person name="Miller S.M."/>
            <person name="Nishii I."/>
            <person name="Ferris P."/>
            <person name="Kuo A."/>
            <person name="Mitros T."/>
            <person name="Fritz-Laylin L.K."/>
            <person name="Hellsten U."/>
            <person name="Chapman J."/>
            <person name="Simakov O."/>
            <person name="Rensing S.A."/>
            <person name="Terry A."/>
            <person name="Pangilinan J."/>
            <person name="Kapitonov V."/>
            <person name="Jurka J."/>
            <person name="Salamov A."/>
            <person name="Shapiro H."/>
            <person name="Schmutz J."/>
            <person name="Grimwood J."/>
            <person name="Lindquist E."/>
            <person name="Lucas S."/>
            <person name="Grigoriev I.V."/>
            <person name="Schmitt R."/>
            <person name="Kirk D."/>
            <person name="Rokhsar D.S."/>
        </authorList>
    </citation>
    <scope>NUCLEOTIDE SEQUENCE [LARGE SCALE GENOMIC DNA]</scope>
    <source>
        <strain evidence="2">f. Nagariensis / Eve</strain>
    </source>
</reference>
<organism evidence="2">
    <name type="scientific">Volvox carteri f. nagariensis</name>
    <dbReference type="NCBI Taxonomy" id="3068"/>
    <lineage>
        <taxon>Eukaryota</taxon>
        <taxon>Viridiplantae</taxon>
        <taxon>Chlorophyta</taxon>
        <taxon>core chlorophytes</taxon>
        <taxon>Chlorophyceae</taxon>
        <taxon>CS clade</taxon>
        <taxon>Chlamydomonadales</taxon>
        <taxon>Volvocaceae</taxon>
        <taxon>Volvox</taxon>
    </lineage>
</organism>
<dbReference type="KEGG" id="vcn:VOLCADRAFT_92052"/>
<gene>
    <name evidence="1" type="ORF">VOLCADRAFT_92052</name>
</gene>
<keyword evidence="2" id="KW-1185">Reference proteome</keyword>
<dbReference type="RefSeq" id="XP_002951494.1">
    <property type="nucleotide sequence ID" value="XM_002951448.1"/>
</dbReference>
<sequence>MWCRNQQLCSPSPSGGFACLTSMLADDFSCDDPTTGCGFLFTSLVKAALEAAPAGASGILAFINPNYDPPLAAQNLEAWVAGAGYQASIITYFQSATRVASLNFSQYKLIFIPAGAPMGEFGGGMTDILNDALTAVQAKIAAFISAG</sequence>
<accession>D8TYZ6</accession>
<dbReference type="GeneID" id="9615578"/>
<dbReference type="InParanoid" id="D8TYZ6"/>
<proteinExistence type="predicted"/>
<dbReference type="Proteomes" id="UP000001058">
    <property type="component" value="Unassembled WGS sequence"/>
</dbReference>